<feature type="domain" description="Helicase C-terminal" evidence="3">
    <location>
        <begin position="408"/>
        <end position="558"/>
    </location>
</feature>
<comment type="caution">
    <text evidence="4">The sequence shown here is derived from an EMBL/GenBank/DDBJ whole genome shotgun (WGS) entry which is preliminary data.</text>
</comment>
<evidence type="ECO:0000313" key="4">
    <source>
        <dbReference type="EMBL" id="GAB36150.1"/>
    </source>
</evidence>
<dbReference type="GO" id="GO:0016787">
    <property type="term" value="F:hydrolase activity"/>
    <property type="evidence" value="ECO:0007669"/>
    <property type="project" value="UniProtKB-KW"/>
</dbReference>
<dbReference type="Proteomes" id="UP000005038">
    <property type="component" value="Unassembled WGS sequence"/>
</dbReference>
<protein>
    <submittedName>
        <fullName evidence="4">Helicase</fullName>
    </submittedName>
</protein>
<dbReference type="InterPro" id="IPR000330">
    <property type="entry name" value="SNF2_N"/>
</dbReference>
<dbReference type="SUPFAM" id="SSF52540">
    <property type="entry name" value="P-loop containing nucleoside triphosphate hydrolases"/>
    <property type="match status" value="2"/>
</dbReference>
<dbReference type="Gene3D" id="3.40.50.300">
    <property type="entry name" value="P-loop containing nucleotide triphosphate hydrolases"/>
    <property type="match status" value="1"/>
</dbReference>
<sequence length="584" mass="63949">MTGGHTFGDLRLDSVGGVKVWVLDVEPDAAIDAKRNLRQAKQTAAGPICVDATDDAARTIDWLMMRWPLQMTAQDRRQLRKQVRAHKAREQRILDLLATSTSSQVAAVDEGQLLALGDDIELRGYQQLARDLIFTSGRILLADELGLGKTIECLAVLADSRRRPALAVTLTNLPPQWAREARKVFPDLRIHIAKKGSPYDLRDESGNEPDLIIMNYAKLAGWQHHLAGKVRTVFFDEVQELRRPGTDKYTAAQHISAKAGTVVGASATPIMNYSGGECFAIMDAIAPGCLGSDVEFGREWCSNATYGVGRHSTINDHAALRSRLIRRGLWLRRTRQEVGIELPPIRAVEQYVPADPNIIRDAENAVAEVARIILSDTASRQDRWVAAGDLEWQMRQATGIAKAPFVAAFVELLMESEERVVVFAWHRQVHEILMAALAKFNPMLYTGTESVTQKERAVAAFTSGNSRILIMSLRSGAGLDGLQAVANVCVFAELDWSAGIHKQCIGRLGRPGQTQSTLAYFAVTDSGSDPIVLDVNNVKALDAELLVNPSEDAPDDAPEVDADRIAALARTVLNSGRTLVQKAS</sequence>
<evidence type="ECO:0000256" key="1">
    <source>
        <dbReference type="ARBA" id="ARBA00022801"/>
    </source>
</evidence>
<evidence type="ECO:0000259" key="3">
    <source>
        <dbReference type="PROSITE" id="PS51194"/>
    </source>
</evidence>
<dbReference type="PROSITE" id="PS51192">
    <property type="entry name" value="HELICASE_ATP_BIND_1"/>
    <property type="match status" value="1"/>
</dbReference>
<dbReference type="GO" id="GO:0004386">
    <property type="term" value="F:helicase activity"/>
    <property type="evidence" value="ECO:0007669"/>
    <property type="project" value="UniProtKB-KW"/>
</dbReference>
<keyword evidence="4" id="KW-0547">Nucleotide-binding</keyword>
<dbReference type="PANTHER" id="PTHR45766:SF6">
    <property type="entry name" value="SWI_SNF-RELATED MATRIX-ASSOCIATED ACTIN-DEPENDENT REGULATOR OF CHROMATIN SUBFAMILY A-LIKE PROTEIN 1"/>
    <property type="match status" value="1"/>
</dbReference>
<proteinExistence type="predicted"/>
<dbReference type="SMART" id="SM00487">
    <property type="entry name" value="DEXDc"/>
    <property type="match status" value="1"/>
</dbReference>
<dbReference type="AlphaFoldDB" id="H5TRP2"/>
<dbReference type="InterPro" id="IPR014001">
    <property type="entry name" value="Helicase_ATP-bd"/>
</dbReference>
<gene>
    <name evidence="4" type="ORF">GOOTI_202_00060</name>
</gene>
<keyword evidence="4" id="KW-0067">ATP-binding</keyword>
<accession>H5TRP2</accession>
<dbReference type="GO" id="GO:0031297">
    <property type="term" value="P:replication fork processing"/>
    <property type="evidence" value="ECO:0007669"/>
    <property type="project" value="TreeGrafter"/>
</dbReference>
<dbReference type="PROSITE" id="PS51194">
    <property type="entry name" value="HELICASE_CTER"/>
    <property type="match status" value="1"/>
</dbReference>
<dbReference type="Pfam" id="PF00176">
    <property type="entry name" value="SNF2-rel_dom"/>
    <property type="match status" value="1"/>
</dbReference>
<dbReference type="CDD" id="cd18793">
    <property type="entry name" value="SF2_C_SNF"/>
    <property type="match status" value="1"/>
</dbReference>
<dbReference type="Pfam" id="PF00271">
    <property type="entry name" value="Helicase_C"/>
    <property type="match status" value="1"/>
</dbReference>
<keyword evidence="4" id="KW-0347">Helicase</keyword>
<dbReference type="RefSeq" id="WP_007240334.1">
    <property type="nucleotide sequence ID" value="NZ_BAFB01000202.1"/>
</dbReference>
<feature type="domain" description="Helicase ATP-binding" evidence="2">
    <location>
        <begin position="130"/>
        <end position="272"/>
    </location>
</feature>
<evidence type="ECO:0000313" key="5">
    <source>
        <dbReference type="Proteomes" id="UP000005038"/>
    </source>
</evidence>
<dbReference type="InterPro" id="IPR001650">
    <property type="entry name" value="Helicase_C-like"/>
</dbReference>
<dbReference type="EMBL" id="BAFB01000202">
    <property type="protein sequence ID" value="GAB36150.1"/>
    <property type="molecule type" value="Genomic_DNA"/>
</dbReference>
<dbReference type="OrthoDB" id="9814088at2"/>
<dbReference type="InterPro" id="IPR027417">
    <property type="entry name" value="P-loop_NTPase"/>
</dbReference>
<dbReference type="STRING" id="1108044.GOOTI_202_00060"/>
<dbReference type="InterPro" id="IPR038718">
    <property type="entry name" value="SNF2-like_sf"/>
</dbReference>
<keyword evidence="5" id="KW-1185">Reference proteome</keyword>
<dbReference type="GO" id="GO:0005524">
    <property type="term" value="F:ATP binding"/>
    <property type="evidence" value="ECO:0007669"/>
    <property type="project" value="InterPro"/>
</dbReference>
<dbReference type="Gene3D" id="3.40.50.10810">
    <property type="entry name" value="Tandem AAA-ATPase domain"/>
    <property type="match status" value="1"/>
</dbReference>
<keyword evidence="1" id="KW-0378">Hydrolase</keyword>
<dbReference type="GO" id="GO:0006281">
    <property type="term" value="P:DNA repair"/>
    <property type="evidence" value="ECO:0007669"/>
    <property type="project" value="TreeGrafter"/>
</dbReference>
<dbReference type="PANTHER" id="PTHR45766">
    <property type="entry name" value="DNA ANNEALING HELICASE AND ENDONUCLEASE ZRANB3 FAMILY MEMBER"/>
    <property type="match status" value="1"/>
</dbReference>
<name>H5TRP2_GORO1</name>
<organism evidence="4 5">
    <name type="scientific">Gordonia otitidis (strain DSM 44809 / CCUG 52243 / JCM 12355 / NBRC 100426 / IFM 10032)</name>
    <dbReference type="NCBI Taxonomy" id="1108044"/>
    <lineage>
        <taxon>Bacteria</taxon>
        <taxon>Bacillati</taxon>
        <taxon>Actinomycetota</taxon>
        <taxon>Actinomycetes</taxon>
        <taxon>Mycobacteriales</taxon>
        <taxon>Gordoniaceae</taxon>
        <taxon>Gordonia</taxon>
    </lineage>
</organism>
<evidence type="ECO:0000259" key="2">
    <source>
        <dbReference type="PROSITE" id="PS51192"/>
    </source>
</evidence>
<dbReference type="InterPro" id="IPR049730">
    <property type="entry name" value="SNF2/RAD54-like_C"/>
</dbReference>
<reference evidence="4" key="1">
    <citation type="submission" date="2012-02" db="EMBL/GenBank/DDBJ databases">
        <title>Whole genome shotgun sequence of Gordonia otitidis NBRC 100426.</title>
        <authorList>
            <person name="Yoshida I."/>
            <person name="Hosoyama A."/>
            <person name="Tsuchikane K."/>
            <person name="Katsumata H."/>
            <person name="Yamazaki S."/>
            <person name="Fujita N."/>
        </authorList>
    </citation>
    <scope>NUCLEOTIDE SEQUENCE [LARGE SCALE GENOMIC DNA]</scope>
    <source>
        <strain evidence="4">NBRC 100426</strain>
    </source>
</reference>